<protein>
    <submittedName>
        <fullName evidence="1">Uncharacterized protein</fullName>
    </submittedName>
</protein>
<name>A0AAV7WVI9_PLEWA</name>
<gene>
    <name evidence="1" type="ORF">NDU88_004435</name>
</gene>
<evidence type="ECO:0000313" key="1">
    <source>
        <dbReference type="EMBL" id="KAJ1216836.1"/>
    </source>
</evidence>
<keyword evidence="2" id="KW-1185">Reference proteome</keyword>
<reference evidence="1" key="1">
    <citation type="journal article" date="2022" name="bioRxiv">
        <title>Sequencing and chromosome-scale assembly of the giantPleurodeles waltlgenome.</title>
        <authorList>
            <person name="Brown T."/>
            <person name="Elewa A."/>
            <person name="Iarovenko S."/>
            <person name="Subramanian E."/>
            <person name="Araus A.J."/>
            <person name="Petzold A."/>
            <person name="Susuki M."/>
            <person name="Suzuki K.-i.T."/>
            <person name="Hayashi T."/>
            <person name="Toyoda A."/>
            <person name="Oliveira C."/>
            <person name="Osipova E."/>
            <person name="Leigh N.D."/>
            <person name="Simon A."/>
            <person name="Yun M.H."/>
        </authorList>
    </citation>
    <scope>NUCLEOTIDE SEQUENCE</scope>
    <source>
        <strain evidence="1">20211129_DDA</strain>
        <tissue evidence="1">Liver</tissue>
    </source>
</reference>
<accession>A0AAV7WVI9</accession>
<dbReference type="EMBL" id="JANPWB010000001">
    <property type="protein sequence ID" value="KAJ1216836.1"/>
    <property type="molecule type" value="Genomic_DNA"/>
</dbReference>
<proteinExistence type="predicted"/>
<organism evidence="1 2">
    <name type="scientific">Pleurodeles waltl</name>
    <name type="common">Iberian ribbed newt</name>
    <dbReference type="NCBI Taxonomy" id="8319"/>
    <lineage>
        <taxon>Eukaryota</taxon>
        <taxon>Metazoa</taxon>
        <taxon>Chordata</taxon>
        <taxon>Craniata</taxon>
        <taxon>Vertebrata</taxon>
        <taxon>Euteleostomi</taxon>
        <taxon>Amphibia</taxon>
        <taxon>Batrachia</taxon>
        <taxon>Caudata</taxon>
        <taxon>Salamandroidea</taxon>
        <taxon>Salamandridae</taxon>
        <taxon>Pleurodelinae</taxon>
        <taxon>Pleurodeles</taxon>
    </lineage>
</organism>
<comment type="caution">
    <text evidence="1">The sequence shown here is derived from an EMBL/GenBank/DDBJ whole genome shotgun (WGS) entry which is preliminary data.</text>
</comment>
<evidence type="ECO:0000313" key="2">
    <source>
        <dbReference type="Proteomes" id="UP001066276"/>
    </source>
</evidence>
<sequence length="139" mass="14309">MDVSDTSAHMEARVIAPSAVDGKVPQRVRGTRGGTEWQSGATWLVLAQAGAACGGPGVAAALGPGVWVATRGGAAAAREDTVRLVFAGGYDMPLMWCGVPKSRGSLGLRLCLERRVRLHAWVAGTGHKVALDGAGPWGH</sequence>
<dbReference type="AlphaFoldDB" id="A0AAV7WVI9"/>
<dbReference type="Proteomes" id="UP001066276">
    <property type="component" value="Chromosome 1_1"/>
</dbReference>